<dbReference type="GO" id="GO:0005737">
    <property type="term" value="C:cytoplasm"/>
    <property type="evidence" value="ECO:0007669"/>
    <property type="project" value="UniProtKB-SubCell"/>
</dbReference>
<dbReference type="InterPro" id="IPR007451">
    <property type="entry name" value="HflD"/>
</dbReference>
<dbReference type="NCBIfam" id="NF001246">
    <property type="entry name" value="PRK00218.1-2"/>
    <property type="match status" value="1"/>
</dbReference>
<keyword evidence="3 4" id="KW-0472">Membrane</keyword>
<keyword evidence="2 4" id="KW-0963">Cytoplasm</keyword>
<dbReference type="Gene3D" id="1.10.3890.10">
    <property type="entry name" value="HflD-like"/>
    <property type="match status" value="1"/>
</dbReference>
<comment type="subcellular location">
    <subcellularLocation>
        <location evidence="4">Cytoplasm</location>
    </subcellularLocation>
    <subcellularLocation>
        <location evidence="4">Cell membrane</location>
        <topology evidence="4">Peripheral membrane protein</topology>
        <orientation evidence="4">Cytoplasmic side</orientation>
    </subcellularLocation>
</comment>
<gene>
    <name evidence="4 5" type="primary">hflD</name>
    <name evidence="5" type="ORF">DBZ36_05120</name>
</gene>
<dbReference type="InterPro" id="IPR035932">
    <property type="entry name" value="HflD-like_sf"/>
</dbReference>
<dbReference type="PANTHER" id="PTHR38100">
    <property type="entry name" value="HIGH FREQUENCY LYSOGENIZATION PROTEIN HFLD"/>
    <property type="match status" value="1"/>
</dbReference>
<evidence type="ECO:0000256" key="3">
    <source>
        <dbReference type="ARBA" id="ARBA00023136"/>
    </source>
</evidence>
<evidence type="ECO:0000256" key="4">
    <source>
        <dbReference type="HAMAP-Rule" id="MF_00695"/>
    </source>
</evidence>
<dbReference type="NCBIfam" id="NF001248">
    <property type="entry name" value="PRK00218.1-4"/>
    <property type="match status" value="1"/>
</dbReference>
<protein>
    <recommendedName>
        <fullName evidence="4">High frequency lysogenization protein HflD homolog</fullName>
    </recommendedName>
</protein>
<organism evidence="5 6">
    <name type="scientific">Alginatibacterium sediminis</name>
    <dbReference type="NCBI Taxonomy" id="2164068"/>
    <lineage>
        <taxon>Bacteria</taxon>
        <taxon>Pseudomonadati</taxon>
        <taxon>Pseudomonadota</taxon>
        <taxon>Gammaproteobacteria</taxon>
        <taxon>Alteromonadales</taxon>
        <taxon>Alteromonadaceae</taxon>
        <taxon>Alginatibacterium</taxon>
    </lineage>
</organism>
<evidence type="ECO:0000256" key="2">
    <source>
        <dbReference type="ARBA" id="ARBA00022490"/>
    </source>
</evidence>
<accession>A0A420EGP2</accession>
<reference evidence="5 6" key="1">
    <citation type="submission" date="2018-09" db="EMBL/GenBank/DDBJ databases">
        <authorList>
            <person name="Wang Z."/>
        </authorList>
    </citation>
    <scope>NUCLEOTIDE SEQUENCE [LARGE SCALE GENOMIC DNA]</scope>
    <source>
        <strain evidence="5 6">ALS 81</strain>
    </source>
</reference>
<keyword evidence="1 4" id="KW-1003">Cell membrane</keyword>
<comment type="caution">
    <text evidence="5">The sequence shown here is derived from an EMBL/GenBank/DDBJ whole genome shotgun (WGS) entry which is preliminary data.</text>
</comment>
<proteinExistence type="inferred from homology"/>
<dbReference type="Proteomes" id="UP000286482">
    <property type="component" value="Unassembled WGS sequence"/>
</dbReference>
<evidence type="ECO:0000256" key="1">
    <source>
        <dbReference type="ARBA" id="ARBA00022475"/>
    </source>
</evidence>
<dbReference type="AlphaFoldDB" id="A0A420EGP2"/>
<dbReference type="GO" id="GO:0005886">
    <property type="term" value="C:plasma membrane"/>
    <property type="evidence" value="ECO:0007669"/>
    <property type="project" value="UniProtKB-SubCell"/>
</dbReference>
<dbReference type="SUPFAM" id="SSF101322">
    <property type="entry name" value="YcfC-like"/>
    <property type="match status" value="1"/>
</dbReference>
<dbReference type="Pfam" id="PF04356">
    <property type="entry name" value="DUF489"/>
    <property type="match status" value="1"/>
</dbReference>
<sequence length="207" mass="22906">MSQMDDRIMALAALCQSIKLVQDVAHSNSCDAQGLKTSINSVLAIDADSCNEIYGGPAALKDGYSSLIAQLNSVREPKTVELTRYMVGILALERKLAKRPDLLAMLGERITQIQRQLQHFDPLDEQVLANTASIYSDIISPAGPKIQVHGNVEYLKIPLAQNKIRTLLLSAIRACVLWRQLGGKRRQLLFSRGQYASRADEIYQAIV</sequence>
<comment type="similarity">
    <text evidence="4">Belongs to the HflD family.</text>
</comment>
<evidence type="ECO:0000313" key="6">
    <source>
        <dbReference type="Proteomes" id="UP000286482"/>
    </source>
</evidence>
<evidence type="ECO:0000313" key="5">
    <source>
        <dbReference type="EMBL" id="RKF19843.1"/>
    </source>
</evidence>
<dbReference type="PANTHER" id="PTHR38100:SF1">
    <property type="entry name" value="HIGH FREQUENCY LYSOGENIZATION PROTEIN HFLD"/>
    <property type="match status" value="1"/>
</dbReference>
<dbReference type="HAMAP" id="MF_00695">
    <property type="entry name" value="HflD_protein"/>
    <property type="match status" value="1"/>
</dbReference>
<dbReference type="OrthoDB" id="9788031at2"/>
<dbReference type="RefSeq" id="WP_120353848.1">
    <property type="nucleotide sequence ID" value="NZ_RAQO01000004.1"/>
</dbReference>
<name>A0A420EGP2_9ALTE</name>
<dbReference type="EMBL" id="RAQO01000004">
    <property type="protein sequence ID" value="RKF19843.1"/>
    <property type="molecule type" value="Genomic_DNA"/>
</dbReference>
<keyword evidence="6" id="KW-1185">Reference proteome</keyword>